<dbReference type="Proteomes" id="UP000019265">
    <property type="component" value="Chromosome"/>
</dbReference>
<keyword evidence="1" id="KW-0472">Membrane</keyword>
<dbReference type="eggNOG" id="COG0842">
    <property type="taxonomic scope" value="Bacteria"/>
</dbReference>
<feature type="transmembrane region" description="Helical" evidence="1">
    <location>
        <begin position="6"/>
        <end position="28"/>
    </location>
</feature>
<feature type="transmembrane region" description="Helical" evidence="1">
    <location>
        <begin position="49"/>
        <end position="72"/>
    </location>
</feature>
<keyword evidence="1" id="KW-0812">Transmembrane</keyword>
<gene>
    <name evidence="2" type="ORF">SSABA_v1c05970</name>
</gene>
<proteinExistence type="predicted"/>
<evidence type="ECO:0000313" key="3">
    <source>
        <dbReference type="Proteomes" id="UP000019265"/>
    </source>
</evidence>
<dbReference type="PATRIC" id="fig|1276257.3.peg.608"/>
<dbReference type="AlphaFoldDB" id="W6AAG6"/>
<feature type="transmembrane region" description="Helical" evidence="1">
    <location>
        <begin position="110"/>
        <end position="129"/>
    </location>
</feature>
<dbReference type="OrthoDB" id="391926at2"/>
<keyword evidence="3" id="KW-1185">Reference proteome</keyword>
<accession>W6AAG6</accession>
<dbReference type="EMBL" id="CP006934">
    <property type="protein sequence ID" value="AHI54001.1"/>
    <property type="molecule type" value="Genomic_DNA"/>
</dbReference>
<sequence length="256" mass="30560">MPISKFILFFAIFSFNFVNCVFVTFLVFGIGQTFFPEQRQYLSQINWPMLISGLFLIWLLSILFSYVIFIAFQNQQVMLAVATMLYFLITYLLGLGFPYHLIVQYQWLKILLYFIPHRYMINVLQAAWVNAPSMKYDFYNNGTLTWSVDFGFGGHLWIPYLVTIILIIVFVAIIFIYLMWVHRFREKDNVGFRAFRAQSLKHIEDLKNINDLKDLEAIRKSREWEIRFYKIKLRAENWKSKINVDNKSKNSDNKTN</sequence>
<dbReference type="KEGG" id="ssab:SSABA_v1c05970"/>
<evidence type="ECO:0000313" key="2">
    <source>
        <dbReference type="EMBL" id="AHI54001.1"/>
    </source>
</evidence>
<dbReference type="STRING" id="1276257.SSABA_v1c05970"/>
<keyword evidence="1" id="KW-1133">Transmembrane helix</keyword>
<dbReference type="HOGENOM" id="CLU_1085462_0_0_14"/>
<feature type="transmembrane region" description="Helical" evidence="1">
    <location>
        <begin position="157"/>
        <end position="180"/>
    </location>
</feature>
<protein>
    <submittedName>
        <fullName evidence="2">Uncharacterized protein</fullName>
    </submittedName>
</protein>
<name>W6AAG6_9MOLU</name>
<evidence type="ECO:0000256" key="1">
    <source>
        <dbReference type="SAM" id="Phobius"/>
    </source>
</evidence>
<organism evidence="2 3">
    <name type="scientific">Spiroplasma sabaudiense Ar-1343</name>
    <dbReference type="NCBI Taxonomy" id="1276257"/>
    <lineage>
        <taxon>Bacteria</taxon>
        <taxon>Bacillati</taxon>
        <taxon>Mycoplasmatota</taxon>
        <taxon>Mollicutes</taxon>
        <taxon>Entomoplasmatales</taxon>
        <taxon>Spiroplasmataceae</taxon>
        <taxon>Spiroplasma</taxon>
    </lineage>
</organism>
<dbReference type="RefSeq" id="WP_025251139.1">
    <property type="nucleotide sequence ID" value="NZ_CP006934.1"/>
</dbReference>
<feature type="transmembrane region" description="Helical" evidence="1">
    <location>
        <begin position="78"/>
        <end position="98"/>
    </location>
</feature>
<reference evidence="2 3" key="1">
    <citation type="journal article" date="2014" name="Genome Biol. Evol.">
        <title>Molecular evolution of the substrate utilization strategies and putative virulence factors in mosquito-associated Spiroplasma species.</title>
        <authorList>
            <person name="Chang T.H."/>
            <person name="Lo W.S."/>
            <person name="Ku C."/>
            <person name="Chen L.L."/>
            <person name="Kuo C.H."/>
        </authorList>
    </citation>
    <scope>NUCLEOTIDE SEQUENCE [LARGE SCALE GENOMIC DNA]</scope>
    <source>
        <strain evidence="2">Ar-1343</strain>
    </source>
</reference>